<sequence length="401" mass="45859">MIALNTLLQKKELSLGALLEITQAINNNMPEDHLYRIYHFILRGNLSLQKMALWVNDFGNWYCKTHFGTKNLVATLDFERFLPEAPQNVLPVQESVFAETFNEFEWVIPVFHKGNSLAFLFASASKNNELDTDFIRTLTNILIVAIENKKLAQKQLEQEVFRKELDIAARVQQRLCPTNLPQTEKLQISAYYAPHFTVGGDYYDFIPLGKEKFLFCIADVSGKGIAAAMMMANFQASLRTITRQTQNLRDIVAELNYLVLQNAQGENFITFFVATYDYQSYLLHYINAGHNPPFLMANGHLQRLEQGTTVLGIFDPLPFVAEAQMILKEESLIFAYTDGLSEAANAQDELFGDERIALLLKKWAYYPLEKLHSEFILALNDFRKETPLQDDITMISCKILP</sequence>
<dbReference type="InterPro" id="IPR001932">
    <property type="entry name" value="PPM-type_phosphatase-like_dom"/>
</dbReference>
<dbReference type="SMART" id="SM00331">
    <property type="entry name" value="PP2C_SIG"/>
    <property type="match status" value="1"/>
</dbReference>
<keyword evidence="1" id="KW-0378">Hydrolase</keyword>
<reference evidence="3 4" key="1">
    <citation type="submission" date="2017-06" db="EMBL/GenBank/DDBJ databases">
        <title>Raineya orbicola gen. nov., sp. nov. a slightly thermophilic bacterium of the phylum Bacteroidetes and the description of Raineyaceae fam. nov.</title>
        <authorList>
            <person name="Albuquerque L."/>
            <person name="Polonia A.R.M."/>
            <person name="Barroso C."/>
            <person name="Froufe H.J.C."/>
            <person name="Lage O."/>
            <person name="Lobo-Da-Cunha A."/>
            <person name="Egas C."/>
            <person name="Da Costa M.S."/>
        </authorList>
    </citation>
    <scope>NUCLEOTIDE SEQUENCE [LARGE SCALE GENOMIC DNA]</scope>
    <source>
        <strain evidence="3 4">SPSPC-11</strain>
    </source>
</reference>
<gene>
    <name evidence="3" type="ORF">Rain11_1720</name>
</gene>
<comment type="caution">
    <text evidence="3">The sequence shown here is derived from an EMBL/GenBank/DDBJ whole genome shotgun (WGS) entry which is preliminary data.</text>
</comment>
<name>A0A2N3ID39_9BACT</name>
<keyword evidence="4" id="KW-1185">Reference proteome</keyword>
<dbReference type="Proteomes" id="UP000233387">
    <property type="component" value="Unassembled WGS sequence"/>
</dbReference>
<evidence type="ECO:0000313" key="4">
    <source>
        <dbReference type="Proteomes" id="UP000233387"/>
    </source>
</evidence>
<evidence type="ECO:0000256" key="1">
    <source>
        <dbReference type="ARBA" id="ARBA00022801"/>
    </source>
</evidence>
<dbReference type="Pfam" id="PF07228">
    <property type="entry name" value="SpoIIE"/>
    <property type="match status" value="1"/>
</dbReference>
<dbReference type="Gene3D" id="3.60.40.10">
    <property type="entry name" value="PPM-type phosphatase domain"/>
    <property type="match status" value="1"/>
</dbReference>
<proteinExistence type="predicted"/>
<evidence type="ECO:0000313" key="3">
    <source>
        <dbReference type="EMBL" id="PKQ68252.1"/>
    </source>
</evidence>
<dbReference type="InterPro" id="IPR052016">
    <property type="entry name" value="Bact_Sigma-Reg"/>
</dbReference>
<dbReference type="RefSeq" id="WP_101358993.1">
    <property type="nucleotide sequence ID" value="NZ_NKXO01000026.1"/>
</dbReference>
<dbReference type="InterPro" id="IPR036457">
    <property type="entry name" value="PPM-type-like_dom_sf"/>
</dbReference>
<protein>
    <submittedName>
        <fullName evidence="3">Serine phosphatase RsbU regulator of sigma subunit</fullName>
    </submittedName>
</protein>
<dbReference type="EMBL" id="NKXO01000026">
    <property type="protein sequence ID" value="PKQ68252.1"/>
    <property type="molecule type" value="Genomic_DNA"/>
</dbReference>
<organism evidence="3 4">
    <name type="scientific">Raineya orbicola</name>
    <dbReference type="NCBI Taxonomy" id="2016530"/>
    <lineage>
        <taxon>Bacteria</taxon>
        <taxon>Pseudomonadati</taxon>
        <taxon>Bacteroidota</taxon>
        <taxon>Cytophagia</taxon>
        <taxon>Cytophagales</taxon>
        <taxon>Raineyaceae</taxon>
        <taxon>Raineya</taxon>
    </lineage>
</organism>
<dbReference type="PANTHER" id="PTHR43156">
    <property type="entry name" value="STAGE II SPORULATION PROTEIN E-RELATED"/>
    <property type="match status" value="1"/>
</dbReference>
<dbReference type="SUPFAM" id="SSF81606">
    <property type="entry name" value="PP2C-like"/>
    <property type="match status" value="1"/>
</dbReference>
<dbReference type="PANTHER" id="PTHR43156:SF2">
    <property type="entry name" value="STAGE II SPORULATION PROTEIN E"/>
    <property type="match status" value="1"/>
</dbReference>
<dbReference type="OrthoDB" id="9763484at2"/>
<evidence type="ECO:0000259" key="2">
    <source>
        <dbReference type="SMART" id="SM00331"/>
    </source>
</evidence>
<accession>A0A2N3ID39</accession>
<feature type="domain" description="PPM-type phosphatase" evidence="2">
    <location>
        <begin position="183"/>
        <end position="399"/>
    </location>
</feature>
<dbReference type="GO" id="GO:0016791">
    <property type="term" value="F:phosphatase activity"/>
    <property type="evidence" value="ECO:0007669"/>
    <property type="project" value="TreeGrafter"/>
</dbReference>
<dbReference type="AlphaFoldDB" id="A0A2N3ID39"/>